<dbReference type="EMBL" id="GGEC01090612">
    <property type="protein sequence ID" value="MBX71096.1"/>
    <property type="molecule type" value="Transcribed_RNA"/>
</dbReference>
<proteinExistence type="predicted"/>
<evidence type="ECO:0000313" key="1">
    <source>
        <dbReference type="EMBL" id="MBX71096.1"/>
    </source>
</evidence>
<organism evidence="1">
    <name type="scientific">Rhizophora mucronata</name>
    <name type="common">Asiatic mangrove</name>
    <dbReference type="NCBI Taxonomy" id="61149"/>
    <lineage>
        <taxon>Eukaryota</taxon>
        <taxon>Viridiplantae</taxon>
        <taxon>Streptophyta</taxon>
        <taxon>Embryophyta</taxon>
        <taxon>Tracheophyta</taxon>
        <taxon>Spermatophyta</taxon>
        <taxon>Magnoliopsida</taxon>
        <taxon>eudicotyledons</taxon>
        <taxon>Gunneridae</taxon>
        <taxon>Pentapetalae</taxon>
        <taxon>rosids</taxon>
        <taxon>fabids</taxon>
        <taxon>Malpighiales</taxon>
        <taxon>Rhizophoraceae</taxon>
        <taxon>Rhizophora</taxon>
    </lineage>
</organism>
<accession>A0A2P2QVQ8</accession>
<sequence>MYLALGTVWSKVCLRHKLLGAQASGNNFMKKEDPSVTVWN</sequence>
<protein>
    <submittedName>
        <fullName evidence="1">Uncharacterized protein</fullName>
    </submittedName>
</protein>
<name>A0A2P2QVQ8_RHIMU</name>
<dbReference type="AlphaFoldDB" id="A0A2P2QVQ8"/>
<reference evidence="1" key="1">
    <citation type="submission" date="2018-02" db="EMBL/GenBank/DDBJ databases">
        <title>Rhizophora mucronata_Transcriptome.</title>
        <authorList>
            <person name="Meera S.P."/>
            <person name="Sreeshan A."/>
            <person name="Augustine A."/>
        </authorList>
    </citation>
    <scope>NUCLEOTIDE SEQUENCE</scope>
    <source>
        <tissue evidence="1">Leaf</tissue>
    </source>
</reference>